<keyword evidence="12" id="KW-1185">Reference proteome</keyword>
<keyword evidence="2 9" id="KW-0813">Transport</keyword>
<evidence type="ECO:0000256" key="9">
    <source>
        <dbReference type="RuleBase" id="RU369079"/>
    </source>
</evidence>
<dbReference type="OrthoDB" id="6160477at2"/>
<keyword evidence="6 9" id="KW-1133">Transmembrane helix</keyword>
<feature type="transmembrane region" description="Helical" evidence="9">
    <location>
        <begin position="12"/>
        <end position="31"/>
    </location>
</feature>
<keyword evidence="3" id="KW-1003">Cell membrane</keyword>
<dbReference type="PANTHER" id="PTHR35011:SF10">
    <property type="entry name" value="TRAP TRANSPORTER SMALL PERMEASE PROTEIN"/>
    <property type="match status" value="1"/>
</dbReference>
<dbReference type="AlphaFoldDB" id="A0A5C8PJF1"/>
<reference evidence="11 12" key="1">
    <citation type="submission" date="2019-06" db="EMBL/GenBank/DDBJ databases">
        <title>New taxonomy in bacterial strain CC-CFT640, isolated from vineyard.</title>
        <authorList>
            <person name="Lin S.-Y."/>
            <person name="Tsai C.-F."/>
            <person name="Young C.-C."/>
        </authorList>
    </citation>
    <scope>NUCLEOTIDE SEQUENCE [LARGE SCALE GENOMIC DNA]</scope>
    <source>
        <strain evidence="11 12">CC-CFT640</strain>
    </source>
</reference>
<dbReference type="InterPro" id="IPR007387">
    <property type="entry name" value="TRAP_DctQ"/>
</dbReference>
<comment type="subunit">
    <text evidence="9">The complex comprises the extracytoplasmic solute receptor protein and the two transmembrane proteins.</text>
</comment>
<comment type="caution">
    <text evidence="11">The sequence shown here is derived from an EMBL/GenBank/DDBJ whole genome shotgun (WGS) entry which is preliminary data.</text>
</comment>
<dbReference type="Proteomes" id="UP000321638">
    <property type="component" value="Unassembled WGS sequence"/>
</dbReference>
<feature type="transmembrane region" description="Helical" evidence="9">
    <location>
        <begin position="46"/>
        <end position="64"/>
    </location>
</feature>
<dbReference type="GO" id="GO:0015740">
    <property type="term" value="P:C4-dicarboxylate transport"/>
    <property type="evidence" value="ECO:0007669"/>
    <property type="project" value="TreeGrafter"/>
</dbReference>
<keyword evidence="5 9" id="KW-0812">Transmembrane</keyword>
<dbReference type="Pfam" id="PF04290">
    <property type="entry name" value="DctQ"/>
    <property type="match status" value="1"/>
</dbReference>
<dbReference type="GO" id="GO:0022857">
    <property type="term" value="F:transmembrane transporter activity"/>
    <property type="evidence" value="ECO:0007669"/>
    <property type="project" value="UniProtKB-UniRule"/>
</dbReference>
<evidence type="ECO:0000313" key="11">
    <source>
        <dbReference type="EMBL" id="TXL73940.1"/>
    </source>
</evidence>
<evidence type="ECO:0000256" key="2">
    <source>
        <dbReference type="ARBA" id="ARBA00022448"/>
    </source>
</evidence>
<evidence type="ECO:0000256" key="3">
    <source>
        <dbReference type="ARBA" id="ARBA00022475"/>
    </source>
</evidence>
<name>A0A5C8PJF1_9HYPH</name>
<dbReference type="EMBL" id="VDUZ01000021">
    <property type="protein sequence ID" value="TXL73940.1"/>
    <property type="molecule type" value="Genomic_DNA"/>
</dbReference>
<gene>
    <name evidence="11" type="ORF">FHP25_18610</name>
</gene>
<comment type="function">
    <text evidence="9">Part of the tripartite ATP-independent periplasmic (TRAP) transport system.</text>
</comment>
<dbReference type="RefSeq" id="WP_147848465.1">
    <property type="nucleotide sequence ID" value="NZ_VDUZ01000021.1"/>
</dbReference>
<comment type="similarity">
    <text evidence="8 9">Belongs to the TRAP transporter small permease family.</text>
</comment>
<evidence type="ECO:0000256" key="1">
    <source>
        <dbReference type="ARBA" id="ARBA00004429"/>
    </source>
</evidence>
<comment type="subcellular location">
    <subcellularLocation>
        <location evidence="1 9">Cell inner membrane</location>
        <topology evidence="1 9">Multi-pass membrane protein</topology>
    </subcellularLocation>
</comment>
<evidence type="ECO:0000256" key="8">
    <source>
        <dbReference type="ARBA" id="ARBA00038436"/>
    </source>
</evidence>
<organism evidence="11 12">
    <name type="scientific">Vineibacter terrae</name>
    <dbReference type="NCBI Taxonomy" id="2586908"/>
    <lineage>
        <taxon>Bacteria</taxon>
        <taxon>Pseudomonadati</taxon>
        <taxon>Pseudomonadota</taxon>
        <taxon>Alphaproteobacteria</taxon>
        <taxon>Hyphomicrobiales</taxon>
        <taxon>Vineibacter</taxon>
    </lineage>
</organism>
<protein>
    <recommendedName>
        <fullName evidence="9">TRAP transporter small permease protein</fullName>
    </recommendedName>
</protein>
<dbReference type="InterPro" id="IPR055348">
    <property type="entry name" value="DctQ"/>
</dbReference>
<evidence type="ECO:0000256" key="7">
    <source>
        <dbReference type="ARBA" id="ARBA00023136"/>
    </source>
</evidence>
<evidence type="ECO:0000256" key="6">
    <source>
        <dbReference type="ARBA" id="ARBA00022989"/>
    </source>
</evidence>
<accession>A0A5C8PJF1</accession>
<feature type="transmembrane region" description="Helical" evidence="9">
    <location>
        <begin position="132"/>
        <end position="157"/>
    </location>
</feature>
<feature type="transmembrane region" description="Helical" evidence="9">
    <location>
        <begin position="84"/>
        <end position="106"/>
    </location>
</feature>
<keyword evidence="7 9" id="KW-0472">Membrane</keyword>
<proteinExistence type="inferred from homology"/>
<dbReference type="GO" id="GO:0005886">
    <property type="term" value="C:plasma membrane"/>
    <property type="evidence" value="ECO:0007669"/>
    <property type="project" value="UniProtKB-SubCell"/>
</dbReference>
<dbReference type="PANTHER" id="PTHR35011">
    <property type="entry name" value="2,3-DIKETO-L-GULONATE TRAP TRANSPORTER SMALL PERMEASE PROTEIN YIAM"/>
    <property type="match status" value="1"/>
</dbReference>
<feature type="domain" description="Tripartite ATP-independent periplasmic transporters DctQ component" evidence="10">
    <location>
        <begin position="23"/>
        <end position="149"/>
    </location>
</feature>
<evidence type="ECO:0000256" key="4">
    <source>
        <dbReference type="ARBA" id="ARBA00022519"/>
    </source>
</evidence>
<evidence type="ECO:0000256" key="5">
    <source>
        <dbReference type="ARBA" id="ARBA00022692"/>
    </source>
</evidence>
<evidence type="ECO:0000313" key="12">
    <source>
        <dbReference type="Proteomes" id="UP000321638"/>
    </source>
</evidence>
<keyword evidence="4 9" id="KW-0997">Cell inner membrane</keyword>
<evidence type="ECO:0000259" key="10">
    <source>
        <dbReference type="Pfam" id="PF04290"/>
    </source>
</evidence>
<sequence>MTWLRRFTQIGLWFGGALVLLAAVLIGIDVILRKFFAASIGGADELAGYALAIGTAWSLGAALVDRAHIRIDSLYVRFPMRLRLVLDVVGVLALLGFFGLVAWHGWGVVEQSWVSGSRSQSALETPTVIPQLIWILGLISFVIVGIVLLGHALALAARSELNGMARLISTRSAEEEVEDEIRDLKQRQSSERST</sequence>